<dbReference type="CDD" id="cd09071">
    <property type="entry name" value="FAR_C"/>
    <property type="match status" value="1"/>
</dbReference>
<feature type="domain" description="Fatty acyl-CoA reductase C-terminal" evidence="1">
    <location>
        <begin position="116"/>
        <end position="177"/>
    </location>
</feature>
<dbReference type="AlphaFoldDB" id="A0AA89B7A6"/>
<dbReference type="InterPro" id="IPR026055">
    <property type="entry name" value="FAR"/>
</dbReference>
<dbReference type="GO" id="GO:0080019">
    <property type="term" value="F:alcohol-forming very long-chain fatty acyl-CoA reductase activity"/>
    <property type="evidence" value="ECO:0007669"/>
    <property type="project" value="InterPro"/>
</dbReference>
<organism evidence="2 3">
    <name type="scientific">Escallonia herrerae</name>
    <dbReference type="NCBI Taxonomy" id="1293975"/>
    <lineage>
        <taxon>Eukaryota</taxon>
        <taxon>Viridiplantae</taxon>
        <taxon>Streptophyta</taxon>
        <taxon>Embryophyta</taxon>
        <taxon>Tracheophyta</taxon>
        <taxon>Spermatophyta</taxon>
        <taxon>Magnoliopsida</taxon>
        <taxon>eudicotyledons</taxon>
        <taxon>Gunneridae</taxon>
        <taxon>Pentapetalae</taxon>
        <taxon>asterids</taxon>
        <taxon>campanulids</taxon>
        <taxon>Escalloniales</taxon>
        <taxon>Escalloniaceae</taxon>
        <taxon>Escallonia</taxon>
    </lineage>
</organism>
<name>A0AA89B7A6_9ASTE</name>
<dbReference type="GO" id="GO:0035336">
    <property type="term" value="P:long-chain fatty-acyl-CoA metabolic process"/>
    <property type="evidence" value="ECO:0007669"/>
    <property type="project" value="TreeGrafter"/>
</dbReference>
<dbReference type="Pfam" id="PF03015">
    <property type="entry name" value="Sterile"/>
    <property type="match status" value="1"/>
</dbReference>
<accession>A0AA89B7A6</accession>
<evidence type="ECO:0000313" key="2">
    <source>
        <dbReference type="EMBL" id="KAK3023521.1"/>
    </source>
</evidence>
<dbReference type="GO" id="GO:0010345">
    <property type="term" value="P:suberin biosynthetic process"/>
    <property type="evidence" value="ECO:0007669"/>
    <property type="project" value="TreeGrafter"/>
</dbReference>
<proteinExistence type="predicted"/>
<evidence type="ECO:0000259" key="1">
    <source>
        <dbReference type="Pfam" id="PF03015"/>
    </source>
</evidence>
<gene>
    <name evidence="2" type="ORF">RJ639_044787</name>
</gene>
<keyword evidence="3" id="KW-1185">Reference proteome</keyword>
<evidence type="ECO:0000313" key="3">
    <source>
        <dbReference type="Proteomes" id="UP001188597"/>
    </source>
</evidence>
<dbReference type="InterPro" id="IPR033640">
    <property type="entry name" value="FAR_C"/>
</dbReference>
<dbReference type="PANTHER" id="PTHR11011:SF45">
    <property type="entry name" value="FATTY ACYL-COA REDUCTASE CG8306-RELATED"/>
    <property type="match status" value="1"/>
</dbReference>
<dbReference type="EMBL" id="JAVXUP010000651">
    <property type="protein sequence ID" value="KAK3023521.1"/>
    <property type="molecule type" value="Genomic_DNA"/>
</dbReference>
<reference evidence="2" key="1">
    <citation type="submission" date="2022-12" db="EMBL/GenBank/DDBJ databases">
        <title>Draft genome assemblies for two species of Escallonia (Escalloniales).</title>
        <authorList>
            <person name="Chanderbali A."/>
            <person name="Dervinis C."/>
            <person name="Anghel I."/>
            <person name="Soltis D."/>
            <person name="Soltis P."/>
            <person name="Zapata F."/>
        </authorList>
    </citation>
    <scope>NUCLEOTIDE SEQUENCE</scope>
    <source>
        <strain evidence="2">UCBG64.0493</strain>
        <tissue evidence="2">Leaf</tissue>
    </source>
</reference>
<sequence>MVVNATLAAIAKHGAVGNPELNVYQIVSSIVNPLVIQDLTDMFYEHFSSLPWSDSNGRQICISKFRHFTSMEEFSSHLREMAIRRFGLMPIANSNSITSQRMETICGKSVELGVYLAKIYEAYTFYAGRFDCSNVLSLMDCMSEEEKREFGFDLRSISWKDYIKDIHILGLRKNVMEDRAAK</sequence>
<comment type="caution">
    <text evidence="2">The sequence shown here is derived from an EMBL/GenBank/DDBJ whole genome shotgun (WGS) entry which is preliminary data.</text>
</comment>
<dbReference type="Proteomes" id="UP001188597">
    <property type="component" value="Unassembled WGS sequence"/>
</dbReference>
<dbReference type="PANTHER" id="PTHR11011">
    <property type="entry name" value="MALE STERILITY PROTEIN 2-RELATED"/>
    <property type="match status" value="1"/>
</dbReference>
<protein>
    <recommendedName>
        <fullName evidence="1">Fatty acyl-CoA reductase C-terminal domain-containing protein</fullName>
    </recommendedName>
</protein>